<keyword evidence="7" id="KW-1185">Reference proteome</keyword>
<dbReference type="PANTHER" id="PTHR28657:SF5">
    <property type="entry name" value="INDOLEAMINE 2,3-DIOXYGENASE"/>
    <property type="match status" value="1"/>
</dbReference>
<dbReference type="Proteomes" id="UP001163798">
    <property type="component" value="Unassembled WGS sequence"/>
</dbReference>
<evidence type="ECO:0000256" key="3">
    <source>
        <dbReference type="ARBA" id="ARBA00023004"/>
    </source>
</evidence>
<gene>
    <name evidence="6" type="ORF">GGU10DRAFT_269857</name>
</gene>
<keyword evidence="4" id="KW-0349">Heme</keyword>
<sequence length="508" mass="55998">MEFDDDDSNIDNITTLPSSHFLSLPRPSSSSLSWTPNPNPPPTPSHAPNPSHAPPPPIVDTSTLAAHDFDVDPRTGFMPPHPPLPHLPPSLQGEHYAEWETTLRVACESRLQLAVDTQGEDAERRSEEWRGRVGKLPILSITPLLKSEVLLRRGHHVLAWILHFYIHTYPLHTPSIPIPPPLTIPLLQISHELQLPPVLTYSDDVLYNWGLVTPEEGVGKDNLRVLTSFTGTPSESHFYLTSARIELIGVRALEVMQSMLDELFVGDEIAVRRITRYLGELGEVIGEMERELRGIGEGCVPEVFYNQIRPWFRGFDSIHPQRPWVFQGIDGIGLDAPPNPLPTHLSGPSAGQSSLIHALDIFLGIRHAEGEEEVLRKMRAYMPRHHRRFLAHLKESTRSLRGLEGEGEGEGEGKKMLVEAYNQAVGALRKLRDAHFGIVARYIIGPAASASAANSSAAATSADGNAAVTSADDANGLRSRLKGTGGTDLARFLKSVRDDTREAVISRE</sequence>
<dbReference type="GO" id="GO:0019441">
    <property type="term" value="P:L-tryptophan catabolic process to kynurenine"/>
    <property type="evidence" value="ECO:0007669"/>
    <property type="project" value="InterPro"/>
</dbReference>
<feature type="binding site" description="proximal binding residue" evidence="4">
    <location>
        <position position="435"/>
    </location>
    <ligand>
        <name>heme b</name>
        <dbReference type="ChEBI" id="CHEBI:60344"/>
    </ligand>
    <ligandPart>
        <name>Fe</name>
        <dbReference type="ChEBI" id="CHEBI:18248"/>
    </ligandPart>
</feature>
<evidence type="ECO:0000256" key="5">
    <source>
        <dbReference type="SAM" id="MobiDB-lite"/>
    </source>
</evidence>
<reference evidence="6" key="1">
    <citation type="submission" date="2022-08" db="EMBL/GenBank/DDBJ databases">
        <authorList>
            <consortium name="DOE Joint Genome Institute"/>
            <person name="Min B."/>
            <person name="Riley R."/>
            <person name="Sierra-Patev S."/>
            <person name="Naranjo-Ortiz M."/>
            <person name="Looney B."/>
            <person name="Konkel Z."/>
            <person name="Slot J.C."/>
            <person name="Sakamoto Y."/>
            <person name="Steenwyk J.L."/>
            <person name="Rokas A."/>
            <person name="Carro J."/>
            <person name="Camarero S."/>
            <person name="Ferreira P."/>
            <person name="Molpeceres G."/>
            <person name="Ruiz-Duenas F.J."/>
            <person name="Serrano A."/>
            <person name="Henrissat B."/>
            <person name="Drula E."/>
            <person name="Hughes K.W."/>
            <person name="Mata J.L."/>
            <person name="Ishikawa N.K."/>
            <person name="Vargas-Isla R."/>
            <person name="Ushijima S."/>
            <person name="Smith C.A."/>
            <person name="Ahrendt S."/>
            <person name="Andreopoulos W."/>
            <person name="He G."/>
            <person name="Labutti K."/>
            <person name="Lipzen A."/>
            <person name="Ng V."/>
            <person name="Sandor L."/>
            <person name="Barry K."/>
            <person name="Martinez A.T."/>
            <person name="Xiao Y."/>
            <person name="Gibbons J.G."/>
            <person name="Terashima K."/>
            <person name="Hibbett D.S."/>
            <person name="Grigoriev I.V."/>
        </authorList>
    </citation>
    <scope>NUCLEOTIDE SEQUENCE</scope>
    <source>
        <strain evidence="6">TFB10291</strain>
    </source>
</reference>
<evidence type="ECO:0000256" key="1">
    <source>
        <dbReference type="ARBA" id="ARBA00007119"/>
    </source>
</evidence>
<feature type="compositionally biased region" description="Low complexity" evidence="5">
    <location>
        <begin position="10"/>
        <end position="36"/>
    </location>
</feature>
<accession>A0AA38NJ82</accession>
<keyword evidence="2 4" id="KW-0479">Metal-binding</keyword>
<evidence type="ECO:0000256" key="4">
    <source>
        <dbReference type="PIRSR" id="PIRSR600898-1"/>
    </source>
</evidence>
<keyword evidence="3 4" id="KW-0408">Iron</keyword>
<dbReference type="GO" id="GO:0005737">
    <property type="term" value="C:cytoplasm"/>
    <property type="evidence" value="ECO:0007669"/>
    <property type="project" value="TreeGrafter"/>
</dbReference>
<dbReference type="Pfam" id="PF01231">
    <property type="entry name" value="IDO"/>
    <property type="match status" value="1"/>
</dbReference>
<evidence type="ECO:0000313" key="6">
    <source>
        <dbReference type="EMBL" id="KAJ3785177.1"/>
    </source>
</evidence>
<dbReference type="GO" id="GO:0033754">
    <property type="term" value="F:indoleamine 2,3-dioxygenase activity"/>
    <property type="evidence" value="ECO:0007669"/>
    <property type="project" value="TreeGrafter"/>
</dbReference>
<name>A0AA38NJ82_9AGAR</name>
<comment type="caution">
    <text evidence="6">The sequence shown here is derived from an EMBL/GenBank/DDBJ whole genome shotgun (WGS) entry which is preliminary data.</text>
</comment>
<dbReference type="AlphaFoldDB" id="A0AA38NJ82"/>
<proteinExistence type="inferred from homology"/>
<comment type="similarity">
    <text evidence="1">Belongs to the indoleamine 2,3-dioxygenase family.</text>
</comment>
<dbReference type="Gene3D" id="1.20.58.480">
    <property type="match status" value="1"/>
</dbReference>
<protein>
    <submittedName>
        <fullName evidence="6">Indoleamine 2,3-dioxygenase</fullName>
    </submittedName>
</protein>
<evidence type="ECO:0000256" key="2">
    <source>
        <dbReference type="ARBA" id="ARBA00022723"/>
    </source>
</evidence>
<dbReference type="InterPro" id="IPR037217">
    <property type="entry name" value="Trp/Indoleamine_2_3_dOase-like"/>
</dbReference>
<feature type="region of interest" description="Disordered" evidence="5">
    <location>
        <begin position="1"/>
        <end position="92"/>
    </location>
</feature>
<dbReference type="GO" id="GO:0034354">
    <property type="term" value="P:'de novo' NAD+ biosynthetic process from L-tryptophan"/>
    <property type="evidence" value="ECO:0007669"/>
    <property type="project" value="TreeGrafter"/>
</dbReference>
<dbReference type="EMBL" id="MU793351">
    <property type="protein sequence ID" value="KAJ3785177.1"/>
    <property type="molecule type" value="Genomic_DNA"/>
</dbReference>
<dbReference type="PANTHER" id="PTHR28657">
    <property type="entry name" value="INDOLEAMINE 2,3-DIOXYGENASE"/>
    <property type="match status" value="1"/>
</dbReference>
<organism evidence="6 7">
    <name type="scientific">Lentinula aff. detonsa</name>
    <dbReference type="NCBI Taxonomy" id="2804958"/>
    <lineage>
        <taxon>Eukaryota</taxon>
        <taxon>Fungi</taxon>
        <taxon>Dikarya</taxon>
        <taxon>Basidiomycota</taxon>
        <taxon>Agaricomycotina</taxon>
        <taxon>Agaricomycetes</taxon>
        <taxon>Agaricomycetidae</taxon>
        <taxon>Agaricales</taxon>
        <taxon>Marasmiineae</taxon>
        <taxon>Omphalotaceae</taxon>
        <taxon>Lentinula</taxon>
    </lineage>
</organism>
<feature type="compositionally biased region" description="Pro residues" evidence="5">
    <location>
        <begin position="37"/>
        <end position="58"/>
    </location>
</feature>
<feature type="compositionally biased region" description="Pro residues" evidence="5">
    <location>
        <begin position="79"/>
        <end position="88"/>
    </location>
</feature>
<dbReference type="GO" id="GO:0020037">
    <property type="term" value="F:heme binding"/>
    <property type="evidence" value="ECO:0007669"/>
    <property type="project" value="InterPro"/>
</dbReference>
<dbReference type="SUPFAM" id="SSF140959">
    <property type="entry name" value="Indolic compounds 2,3-dioxygenase-like"/>
    <property type="match status" value="1"/>
</dbReference>
<dbReference type="GO" id="GO:0046872">
    <property type="term" value="F:metal ion binding"/>
    <property type="evidence" value="ECO:0007669"/>
    <property type="project" value="UniProtKB-KW"/>
</dbReference>
<evidence type="ECO:0000313" key="7">
    <source>
        <dbReference type="Proteomes" id="UP001163798"/>
    </source>
</evidence>
<dbReference type="InterPro" id="IPR000898">
    <property type="entry name" value="Indolamine_dOase"/>
</dbReference>